<feature type="domain" description="Dynein heavy chain linker" evidence="2">
    <location>
        <begin position="256"/>
        <end position="355"/>
    </location>
</feature>
<dbReference type="GO" id="GO:0030286">
    <property type="term" value="C:dynein complex"/>
    <property type="evidence" value="ECO:0007669"/>
    <property type="project" value="InterPro"/>
</dbReference>
<accession>A0A8S2GRZ8</accession>
<evidence type="ECO:0008006" key="7">
    <source>
        <dbReference type="Google" id="ProtNLM"/>
    </source>
</evidence>
<dbReference type="InterPro" id="IPR042228">
    <property type="entry name" value="Dynein_linker_3"/>
</dbReference>
<protein>
    <recommendedName>
        <fullName evidence="7">Dynein heavy chain</fullName>
    </recommendedName>
</protein>
<organism evidence="5 6">
    <name type="scientific">Didymodactylos carnosus</name>
    <dbReference type="NCBI Taxonomy" id="1234261"/>
    <lineage>
        <taxon>Eukaryota</taxon>
        <taxon>Metazoa</taxon>
        <taxon>Spiralia</taxon>
        <taxon>Gnathifera</taxon>
        <taxon>Rotifera</taxon>
        <taxon>Eurotatoria</taxon>
        <taxon>Bdelloidea</taxon>
        <taxon>Philodinida</taxon>
        <taxon>Philodinidae</taxon>
        <taxon>Didymodactylos</taxon>
    </lineage>
</organism>
<dbReference type="InterPro" id="IPR042222">
    <property type="entry name" value="Dynein_2_N"/>
</dbReference>
<dbReference type="GO" id="GO:0051959">
    <property type="term" value="F:dynein light intermediate chain binding"/>
    <property type="evidence" value="ECO:0007669"/>
    <property type="project" value="InterPro"/>
</dbReference>
<dbReference type="Gene3D" id="1.20.58.1120">
    <property type="match status" value="1"/>
</dbReference>
<feature type="domain" description="Dynein heavy chain hydrolytic ATP-binding dynein motor region" evidence="3">
    <location>
        <begin position="697"/>
        <end position="833"/>
    </location>
</feature>
<evidence type="ECO:0000259" key="2">
    <source>
        <dbReference type="Pfam" id="PF08393"/>
    </source>
</evidence>
<dbReference type="GO" id="GO:0007018">
    <property type="term" value="P:microtubule-based movement"/>
    <property type="evidence" value="ECO:0007669"/>
    <property type="project" value="InterPro"/>
</dbReference>
<dbReference type="Proteomes" id="UP000677228">
    <property type="component" value="Unassembled WGS sequence"/>
</dbReference>
<evidence type="ECO:0000313" key="5">
    <source>
        <dbReference type="EMBL" id="CAF3554027.1"/>
    </source>
</evidence>
<dbReference type="FunFam" id="3.40.50.300:FF:000063">
    <property type="entry name" value="dynein heavy chain 6, axonemal"/>
    <property type="match status" value="1"/>
</dbReference>
<evidence type="ECO:0000259" key="3">
    <source>
        <dbReference type="Pfam" id="PF12774"/>
    </source>
</evidence>
<dbReference type="AlphaFoldDB" id="A0A8S2GRZ8"/>
<dbReference type="GO" id="GO:0005524">
    <property type="term" value="F:ATP binding"/>
    <property type="evidence" value="ECO:0007669"/>
    <property type="project" value="InterPro"/>
</dbReference>
<sequence>MLDNIELVETLENTKIKVNEVSQALNLDERTRQDIERLRDVYRSVARRGALLFFSLNEMSSINSMYQYALNSFLNVFEYSVKTSQTHSKLEKRLKYIIDNLTYNIYCYGTMGNISLEKYSIIKPNFLSLTNEAWHHCNLLTIQFHKKFNHILIDIRENLTEWIQWIEHEIPEKIDIPKSFNQTLNDFEKLMLLRCFRVDRIILAVKNYTIKIMEEKYIMPSVISFDAIYEQSSSTTPVIFVLSSGSDPTNDRQKLAKRKGITTSRFVGVYLQTVEQWIKMFSLISDVIKLWIIVQQKWIYLENIFLGMNVQLGDETKRFDTADKLYRKIMDETSRNALVKDACTNIGRYNDLKSILGSTDPKTIQPYLQKIFDNIGALKFVRHEKTATLKEDNEIGSDEKSVVHSILPSSSKAMLPLTSTIELTKNVNHNATMAVHQTEPVPIIFPDTDDSLKSSVIHKQPQSLAPSSSEAFVIDPQLHEQQPLVQQTEKLIRQQSQTTTIATIHSDSNQDVPLIAVAMISVEKETMRFVESVKCEGKVEDWMSAISTEMKRSNRWITKESTFYYRFKRSRLQWMKVYIGMVVLAVNQLWWTWEVEDQFNKMVTQQQRSPMKTYFQQLHTQIEEIVLEMRQMLIPNDYRKFEAVLTIDVHARDSVEILIRDGITEPHEFAWQCQLRYYWLQKEDNLVLRQCTGQFDYGYEYFGLNGRLVITPLTDRIYLTLTQALSMFLGGAPAGPAGTGKTETVKDLAKAMGLLCIVTNCGEGMDYKTIGKNLNGLCQSGSWGCFDEFNRIDASVLSVISTQIKTIQQALMMKFERFMFEETEIKLDRRVGIL</sequence>
<dbReference type="InterPro" id="IPR026983">
    <property type="entry name" value="DHC"/>
</dbReference>
<dbReference type="EMBL" id="CAJNOK010000750">
    <property type="protein sequence ID" value="CAF0773050.1"/>
    <property type="molecule type" value="Genomic_DNA"/>
</dbReference>
<dbReference type="InterPro" id="IPR035699">
    <property type="entry name" value="AAA_6"/>
</dbReference>
<comment type="similarity">
    <text evidence="1">Belongs to the dynein heavy chain family.</text>
</comment>
<name>A0A8S2GRZ8_9BILA</name>
<dbReference type="Gene3D" id="3.40.50.300">
    <property type="entry name" value="P-loop containing nucleotide triphosphate hydrolases"/>
    <property type="match status" value="1"/>
</dbReference>
<dbReference type="InterPro" id="IPR027417">
    <property type="entry name" value="P-loop_NTPase"/>
</dbReference>
<dbReference type="GO" id="GO:0045505">
    <property type="term" value="F:dynein intermediate chain binding"/>
    <property type="evidence" value="ECO:0007669"/>
    <property type="project" value="InterPro"/>
</dbReference>
<dbReference type="Gene3D" id="3.20.180.20">
    <property type="entry name" value="Dynein heavy chain, N-terminal domain 2"/>
    <property type="match status" value="1"/>
</dbReference>
<dbReference type="SUPFAM" id="SSF52540">
    <property type="entry name" value="P-loop containing nucleoside triphosphate hydrolases"/>
    <property type="match status" value="1"/>
</dbReference>
<dbReference type="Gene3D" id="1.20.140.100">
    <property type="entry name" value="Dynein heavy chain, N-terminal domain 2"/>
    <property type="match status" value="1"/>
</dbReference>
<dbReference type="Proteomes" id="UP000682733">
    <property type="component" value="Unassembled WGS sequence"/>
</dbReference>
<evidence type="ECO:0000313" key="4">
    <source>
        <dbReference type="EMBL" id="CAF0773050.1"/>
    </source>
</evidence>
<proteinExistence type="inferred from homology"/>
<dbReference type="FunFam" id="1.20.58.1120:FF:000001">
    <property type="entry name" value="dynein heavy chain 2, axonemal"/>
    <property type="match status" value="1"/>
</dbReference>
<dbReference type="Gene3D" id="1.10.8.1220">
    <property type="match status" value="1"/>
</dbReference>
<dbReference type="Pfam" id="PF08393">
    <property type="entry name" value="DHC_N2"/>
    <property type="match status" value="1"/>
</dbReference>
<gene>
    <name evidence="4" type="ORF">OVA965_LOCUS3189</name>
    <name evidence="5" type="ORF">TMI583_LOCUS3188</name>
</gene>
<evidence type="ECO:0000313" key="6">
    <source>
        <dbReference type="Proteomes" id="UP000682733"/>
    </source>
</evidence>
<dbReference type="InterPro" id="IPR013602">
    <property type="entry name" value="Dynein_heavy_linker"/>
</dbReference>
<dbReference type="PANTHER" id="PTHR22878:SF63">
    <property type="entry name" value="DYNEIN AXONEMAL HEAVY CHAIN 10"/>
    <property type="match status" value="1"/>
</dbReference>
<reference evidence="5" key="1">
    <citation type="submission" date="2021-02" db="EMBL/GenBank/DDBJ databases">
        <authorList>
            <person name="Nowell W R."/>
        </authorList>
    </citation>
    <scope>NUCLEOTIDE SEQUENCE</scope>
</reference>
<dbReference type="EMBL" id="CAJOBA010000750">
    <property type="protein sequence ID" value="CAF3554027.1"/>
    <property type="molecule type" value="Genomic_DNA"/>
</dbReference>
<evidence type="ECO:0000256" key="1">
    <source>
        <dbReference type="ARBA" id="ARBA00008887"/>
    </source>
</evidence>
<dbReference type="PANTHER" id="PTHR22878">
    <property type="entry name" value="DYNEIN HEAVY CHAIN 6, AXONEMAL-LIKE-RELATED"/>
    <property type="match status" value="1"/>
</dbReference>
<dbReference type="Pfam" id="PF12774">
    <property type="entry name" value="AAA_6"/>
    <property type="match status" value="1"/>
</dbReference>
<comment type="caution">
    <text evidence="5">The sequence shown here is derived from an EMBL/GenBank/DDBJ whole genome shotgun (WGS) entry which is preliminary data.</text>
</comment>